<evidence type="ECO:0000313" key="5">
    <source>
        <dbReference type="EMBL" id="RYU91003.1"/>
    </source>
</evidence>
<dbReference type="Pfam" id="PF12971">
    <property type="entry name" value="NAGLU_N"/>
    <property type="match status" value="1"/>
</dbReference>
<feature type="domain" description="Alpha-N-acetylglucosaminidase tim-barrel" evidence="2">
    <location>
        <begin position="119"/>
        <end position="451"/>
    </location>
</feature>
<dbReference type="Gene3D" id="3.20.20.80">
    <property type="entry name" value="Glycosidases"/>
    <property type="match status" value="1"/>
</dbReference>
<dbReference type="AlphaFoldDB" id="A0A4Q5LNS3"/>
<evidence type="ECO:0000259" key="2">
    <source>
        <dbReference type="Pfam" id="PF05089"/>
    </source>
</evidence>
<dbReference type="Pfam" id="PF12972">
    <property type="entry name" value="NAGLU_C"/>
    <property type="match status" value="1"/>
</dbReference>
<dbReference type="InterPro" id="IPR024733">
    <property type="entry name" value="NAGLU_tim-barrel"/>
</dbReference>
<gene>
    <name evidence="5" type="ORF">EWM62_09825</name>
</gene>
<keyword evidence="6" id="KW-1185">Reference proteome</keyword>
<dbReference type="PANTHER" id="PTHR12872:SF1">
    <property type="entry name" value="ALPHA-N-ACETYLGLUCOSAMINIDASE"/>
    <property type="match status" value="1"/>
</dbReference>
<dbReference type="InterPro" id="IPR007781">
    <property type="entry name" value="NAGLU"/>
</dbReference>
<feature type="domain" description="Alpha-N-acetylglucosaminidase N-terminal" evidence="3">
    <location>
        <begin position="25"/>
        <end position="104"/>
    </location>
</feature>
<reference evidence="5 6" key="1">
    <citation type="submission" date="2019-02" db="EMBL/GenBank/DDBJ databases">
        <title>Bacterial novel species Mucilaginibacter sp. 17JY9-4 isolated from soil.</title>
        <authorList>
            <person name="Jung H.-Y."/>
        </authorList>
    </citation>
    <scope>NUCLEOTIDE SEQUENCE [LARGE SCALE GENOMIC DNA]</scope>
    <source>
        <strain evidence="5 6">17JY9-4</strain>
    </source>
</reference>
<dbReference type="SUPFAM" id="SSF51445">
    <property type="entry name" value="(Trans)glycosidases"/>
    <property type="match status" value="1"/>
</dbReference>
<comment type="caution">
    <text evidence="5">The sequence shown here is derived from an EMBL/GenBank/DDBJ whole genome shotgun (WGS) entry which is preliminary data.</text>
</comment>
<accession>A0A4Q5LNS3</accession>
<sequence length="738" mass="85314">MLLFLGSKTVQAASQSGSDDLNKEASYNLIKRVLPAYADHFVVEYAAKENDKDVFELESKGDKIILRGNNGISVASALNYWLKNLAHCDISWNGTNLAIPSPFPTVPQKVHKVTPHEYRYYFNVCTFTYTATWWDWDRWQWEIDFMAMNGVNMPLSFTGQEALWDRVYRSMGFGDKDMDAFFTGPAYFMWFWAGNIDGLNGPLPQSWMKSHEELEKKILARERELGMKPILAAFSGHVPPTFKEKFPNAKVDKVSWEGRFADAYVLDPNDPLFQEIGDRYMKEQDKAFGNTDHLYGADTFNEMFLPHEDSAYVRNIGTAVYKAMAKVDPKATWILQGWTFWDKRDFWKPERVKNYLNDVPDDKLIILDLFADQQPIWTKTDAFYGKKWIWCMLHNFGGKNVMFGNMDYIAKEPAEMVHDNNRGKLSGIGLTPEGIEQNPVMYSLMLHHAWNDQPVNVPQWLNNYAYSRYGKKDVHTEKAWQILHKTVYSQEGSYESIISGRPTFNKSTDWASTEIDYNPAKLINAWNELITPAATLKNNDCYQYDLVSIGRQVMANYATVLQQQFAADFKRHDKAAFKKHTAAFMQLIDDMDALMATRKDFLLGKWLNDAKAWGTTPQEKKLYEMNARDLITLWGGKDAVLHDYGTKQWAGLFKGFYKKRWEFFINDANSSLNTGKKFNQHAFNTKVKAWEWQWVNSNEEYADKPQGDPVALSIAMHKKYAALIAKQYKNNPKLISQK</sequence>
<dbReference type="InterPro" id="IPR024240">
    <property type="entry name" value="NAGLU_N"/>
</dbReference>
<dbReference type="Gene3D" id="3.30.379.10">
    <property type="entry name" value="Chitobiase/beta-hexosaminidase domain 2-like"/>
    <property type="match status" value="1"/>
</dbReference>
<keyword evidence="1" id="KW-0378">Hydrolase</keyword>
<name>A0A4Q5LNS3_9SPHI</name>
<evidence type="ECO:0000313" key="6">
    <source>
        <dbReference type="Proteomes" id="UP000293331"/>
    </source>
</evidence>
<dbReference type="Gene3D" id="1.20.120.670">
    <property type="entry name" value="N-acetyl-b-d-glucoasminidase"/>
    <property type="match status" value="1"/>
</dbReference>
<dbReference type="OrthoDB" id="179563at2"/>
<evidence type="ECO:0000259" key="4">
    <source>
        <dbReference type="Pfam" id="PF12972"/>
    </source>
</evidence>
<dbReference type="InterPro" id="IPR017853">
    <property type="entry name" value="GH"/>
</dbReference>
<evidence type="ECO:0000259" key="3">
    <source>
        <dbReference type="Pfam" id="PF12971"/>
    </source>
</evidence>
<dbReference type="EMBL" id="SEWG01000003">
    <property type="protein sequence ID" value="RYU91003.1"/>
    <property type="molecule type" value="Genomic_DNA"/>
</dbReference>
<feature type="domain" description="Alpha-N-acetylglucosaminidase C-terminal" evidence="4">
    <location>
        <begin position="460"/>
        <end position="719"/>
    </location>
</feature>
<organism evidence="5 6">
    <name type="scientific">Mucilaginibacter terrigena</name>
    <dbReference type="NCBI Taxonomy" id="2492395"/>
    <lineage>
        <taxon>Bacteria</taxon>
        <taxon>Pseudomonadati</taxon>
        <taxon>Bacteroidota</taxon>
        <taxon>Sphingobacteriia</taxon>
        <taxon>Sphingobacteriales</taxon>
        <taxon>Sphingobacteriaceae</taxon>
        <taxon>Mucilaginibacter</taxon>
    </lineage>
</organism>
<proteinExistence type="predicted"/>
<dbReference type="PANTHER" id="PTHR12872">
    <property type="entry name" value="ALPHA-N-ACETYLGLUCOSAMINIDASE"/>
    <property type="match status" value="1"/>
</dbReference>
<dbReference type="GO" id="GO:0005975">
    <property type="term" value="P:carbohydrate metabolic process"/>
    <property type="evidence" value="ECO:0007669"/>
    <property type="project" value="UniProtKB-ARBA"/>
</dbReference>
<dbReference type="InterPro" id="IPR029018">
    <property type="entry name" value="Hex-like_dom2"/>
</dbReference>
<dbReference type="Proteomes" id="UP000293331">
    <property type="component" value="Unassembled WGS sequence"/>
</dbReference>
<dbReference type="GO" id="GO:0016787">
    <property type="term" value="F:hydrolase activity"/>
    <property type="evidence" value="ECO:0007669"/>
    <property type="project" value="UniProtKB-KW"/>
</dbReference>
<evidence type="ECO:0000256" key="1">
    <source>
        <dbReference type="ARBA" id="ARBA00022801"/>
    </source>
</evidence>
<protein>
    <submittedName>
        <fullName evidence="5">Alpha-N-acetylglucosaminidase</fullName>
    </submittedName>
</protein>
<dbReference type="Pfam" id="PF05089">
    <property type="entry name" value="NAGLU"/>
    <property type="match status" value="1"/>
</dbReference>
<dbReference type="InterPro" id="IPR024732">
    <property type="entry name" value="NAGLU_C"/>
</dbReference>